<feature type="domain" description="Phospholipase/carboxylesterase/thioesterase" evidence="3">
    <location>
        <begin position="5"/>
        <end position="68"/>
    </location>
</feature>
<accession>A0A2G8JFT2</accession>
<dbReference type="EMBL" id="MRZV01002127">
    <property type="protein sequence ID" value="PIK34595.1"/>
    <property type="molecule type" value="Genomic_DNA"/>
</dbReference>
<dbReference type="PANTHER" id="PTHR10655">
    <property type="entry name" value="LYSOPHOSPHOLIPASE-RELATED"/>
    <property type="match status" value="1"/>
</dbReference>
<evidence type="ECO:0000259" key="3">
    <source>
        <dbReference type="Pfam" id="PF02230"/>
    </source>
</evidence>
<keyword evidence="5" id="KW-1185">Reference proteome</keyword>
<reference evidence="4 5" key="1">
    <citation type="journal article" date="2017" name="PLoS Biol.">
        <title>The sea cucumber genome provides insights into morphological evolution and visceral regeneration.</title>
        <authorList>
            <person name="Zhang X."/>
            <person name="Sun L."/>
            <person name="Yuan J."/>
            <person name="Sun Y."/>
            <person name="Gao Y."/>
            <person name="Zhang L."/>
            <person name="Li S."/>
            <person name="Dai H."/>
            <person name="Hamel J.F."/>
            <person name="Liu C."/>
            <person name="Yu Y."/>
            <person name="Liu S."/>
            <person name="Lin W."/>
            <person name="Guo K."/>
            <person name="Jin S."/>
            <person name="Xu P."/>
            <person name="Storey K.B."/>
            <person name="Huan P."/>
            <person name="Zhang T."/>
            <person name="Zhou Y."/>
            <person name="Zhang J."/>
            <person name="Lin C."/>
            <person name="Li X."/>
            <person name="Xing L."/>
            <person name="Huo D."/>
            <person name="Sun M."/>
            <person name="Wang L."/>
            <person name="Mercier A."/>
            <person name="Li F."/>
            <person name="Yang H."/>
            <person name="Xiang J."/>
        </authorList>
    </citation>
    <scope>NUCLEOTIDE SEQUENCE [LARGE SCALE GENOMIC DNA]</scope>
    <source>
        <strain evidence="4">Shaxun</strain>
        <tissue evidence="4">Muscle</tissue>
    </source>
</reference>
<evidence type="ECO:0000256" key="2">
    <source>
        <dbReference type="ARBA" id="ARBA00012423"/>
    </source>
</evidence>
<dbReference type="OrthoDB" id="2418081at2759"/>
<dbReference type="Pfam" id="PF02230">
    <property type="entry name" value="Abhydrolase_2"/>
    <property type="match status" value="1"/>
</dbReference>
<dbReference type="GO" id="GO:0008474">
    <property type="term" value="F:palmitoyl-(protein) hydrolase activity"/>
    <property type="evidence" value="ECO:0007669"/>
    <property type="project" value="UniProtKB-EC"/>
</dbReference>
<dbReference type="PANTHER" id="PTHR10655:SF68">
    <property type="entry name" value="PALMITOYL-PROTEIN HYDROLASE"/>
    <property type="match status" value="1"/>
</dbReference>
<organism evidence="4 5">
    <name type="scientific">Stichopus japonicus</name>
    <name type="common">Sea cucumber</name>
    <dbReference type="NCBI Taxonomy" id="307972"/>
    <lineage>
        <taxon>Eukaryota</taxon>
        <taxon>Metazoa</taxon>
        <taxon>Echinodermata</taxon>
        <taxon>Eleutherozoa</taxon>
        <taxon>Echinozoa</taxon>
        <taxon>Holothuroidea</taxon>
        <taxon>Aspidochirotacea</taxon>
        <taxon>Aspidochirotida</taxon>
        <taxon>Stichopodidae</taxon>
        <taxon>Apostichopus</taxon>
    </lineage>
</organism>
<dbReference type="GO" id="GO:0005737">
    <property type="term" value="C:cytoplasm"/>
    <property type="evidence" value="ECO:0007669"/>
    <property type="project" value="TreeGrafter"/>
</dbReference>
<proteinExistence type="inferred from homology"/>
<dbReference type="STRING" id="307972.A0A2G8JFT2"/>
<dbReference type="SUPFAM" id="SSF53474">
    <property type="entry name" value="alpha/beta-Hydrolases"/>
    <property type="match status" value="1"/>
</dbReference>
<gene>
    <name evidence="4" type="ORF">BSL78_28579</name>
</gene>
<comment type="similarity">
    <text evidence="1">Belongs to the AB hydrolase superfamily. AB hydrolase 2 family.</text>
</comment>
<protein>
    <recommendedName>
        <fullName evidence="2">palmitoyl-protein hydrolase</fullName>
        <ecNumber evidence="2">3.1.2.22</ecNumber>
    </recommendedName>
</protein>
<sequence length="85" mass="9327">MEFAVQSLVQDEEKKGIPSDRIIIGGFSQGGAVALHAALTMNKKIGGLILLSTWLPLHAKIMKLQSELPDEDLSNWLKLPLSLFN</sequence>
<evidence type="ECO:0000313" key="4">
    <source>
        <dbReference type="EMBL" id="PIK34595.1"/>
    </source>
</evidence>
<dbReference type="AlphaFoldDB" id="A0A2G8JFT2"/>
<dbReference type="Proteomes" id="UP000230750">
    <property type="component" value="Unassembled WGS sequence"/>
</dbReference>
<evidence type="ECO:0000313" key="5">
    <source>
        <dbReference type="Proteomes" id="UP000230750"/>
    </source>
</evidence>
<dbReference type="InterPro" id="IPR029058">
    <property type="entry name" value="AB_hydrolase_fold"/>
</dbReference>
<comment type="caution">
    <text evidence="4">The sequence shown here is derived from an EMBL/GenBank/DDBJ whole genome shotgun (WGS) entry which is preliminary data.</text>
</comment>
<dbReference type="InterPro" id="IPR003140">
    <property type="entry name" value="PLipase/COase/thioEstase"/>
</dbReference>
<dbReference type="InterPro" id="IPR050565">
    <property type="entry name" value="LYPA1-2/EST-like"/>
</dbReference>
<dbReference type="Gene3D" id="3.40.50.1820">
    <property type="entry name" value="alpha/beta hydrolase"/>
    <property type="match status" value="1"/>
</dbReference>
<dbReference type="EC" id="3.1.2.22" evidence="2"/>
<evidence type="ECO:0000256" key="1">
    <source>
        <dbReference type="ARBA" id="ARBA00006499"/>
    </source>
</evidence>
<dbReference type="GO" id="GO:0052689">
    <property type="term" value="F:carboxylic ester hydrolase activity"/>
    <property type="evidence" value="ECO:0007669"/>
    <property type="project" value="TreeGrafter"/>
</dbReference>
<name>A0A2G8JFT2_STIJA</name>